<protein>
    <submittedName>
        <fullName evidence="2">Uncharacterized protein</fullName>
    </submittedName>
</protein>
<accession>A0AA34RDQ0</accession>
<proteinExistence type="predicted"/>
<evidence type="ECO:0000256" key="1">
    <source>
        <dbReference type="SAM" id="Phobius"/>
    </source>
</evidence>
<feature type="transmembrane region" description="Helical" evidence="1">
    <location>
        <begin position="55"/>
        <end position="75"/>
    </location>
</feature>
<feature type="transmembrane region" description="Helical" evidence="1">
    <location>
        <begin position="25"/>
        <end position="49"/>
    </location>
</feature>
<dbReference type="EMBL" id="CP002608">
    <property type="protein sequence ID" value="AEB41836.1"/>
    <property type="molecule type" value="Genomic_DNA"/>
</dbReference>
<sequence>MACHSISVCSNSNLCNKMSYAAIKVLGYTLCSLSIPIISIIAGVVGTILLIVKTVYFLIIHALGAICKTNPISLYQRFSCITHSPNLAYLAPILLIPVFGNIVYVTFLLNKVISHQEGSMSFSEALCISACSPCYLMLDSLILNPIIPHDKSKKIS</sequence>
<dbReference type="RefSeq" id="WP_013712914.1">
    <property type="nucleotide sequence ID" value="NC_015408.1"/>
</dbReference>
<gene>
    <name evidence="2" type="ordered locus">G5S_0899</name>
</gene>
<keyword evidence="3" id="KW-1185">Reference proteome</keyword>
<evidence type="ECO:0000313" key="3">
    <source>
        <dbReference type="Proteomes" id="UP000008305"/>
    </source>
</evidence>
<feature type="transmembrane region" description="Helical" evidence="1">
    <location>
        <begin position="87"/>
        <end position="109"/>
    </location>
</feature>
<keyword evidence="1" id="KW-1133">Transmembrane helix</keyword>
<dbReference type="KEGG" id="cpm:G5S_0899"/>
<reference evidence="2 3" key="1">
    <citation type="journal article" date="2011" name="J. Bacteriol.">
        <title>Genome sequence of the obligate intracellular animal pathogen Chlamydia pecorum E58.</title>
        <authorList>
            <person name="Mojica S."/>
            <person name="Huot Creasy H."/>
            <person name="Daugherty S."/>
            <person name="Read T.D."/>
            <person name="Kim T."/>
            <person name="Kaltenboeck B."/>
            <person name="Bavoil P."/>
            <person name="Myers G.S."/>
        </authorList>
    </citation>
    <scope>NUCLEOTIDE SEQUENCE [LARGE SCALE GENOMIC DNA]</scope>
    <source>
        <strain evidence="2 3">E58</strain>
    </source>
</reference>
<dbReference type="Proteomes" id="UP000008305">
    <property type="component" value="Chromosome"/>
</dbReference>
<keyword evidence="1" id="KW-0472">Membrane</keyword>
<name>A0AA34RDQ0_CHLPE</name>
<evidence type="ECO:0000313" key="2">
    <source>
        <dbReference type="EMBL" id="AEB41836.1"/>
    </source>
</evidence>
<dbReference type="AlphaFoldDB" id="A0AA34RDQ0"/>
<organism evidence="2 3">
    <name type="scientific">Chlamydia pecorum (strain ATCC VR-628 / DSM 29919 / E58)</name>
    <name type="common">Chlamydophila pecorum</name>
    <dbReference type="NCBI Taxonomy" id="331635"/>
    <lineage>
        <taxon>Bacteria</taxon>
        <taxon>Pseudomonadati</taxon>
        <taxon>Chlamydiota</taxon>
        <taxon>Chlamydiia</taxon>
        <taxon>Chlamydiales</taxon>
        <taxon>Chlamydiaceae</taxon>
        <taxon>Chlamydia/Chlamydophila group</taxon>
        <taxon>Chlamydia</taxon>
    </lineage>
</organism>
<keyword evidence="1" id="KW-0812">Transmembrane</keyword>